<comment type="domain">
    <text evidence="5">The RxLR-dEER motif acts to carry the protein into the host cell cytoplasm through binding to cell surface phosphatidylinositol-3-phosphate.</text>
</comment>
<keyword evidence="3 5" id="KW-0964">Secreted</keyword>
<comment type="subcellular location">
    <subcellularLocation>
        <location evidence="1 5">Secreted</location>
    </subcellularLocation>
</comment>
<sequence length="141" mass="15827">MGRYFFLVAVAVVLLLTTCEALLTTLASTPAEKSDLYERSLRTIDTTKDKGDEAATAEERGIIPASVYTKLSEWATKANLPKTGKNLQMRAWLKEKRDPNFVYAALKLKGKPVAEVKADPMFQTYLAYSKIWNKLGGRYMN</sequence>
<evidence type="ECO:0000313" key="6">
    <source>
        <dbReference type="EMBL" id="QMU24865.1"/>
    </source>
</evidence>
<gene>
    <name evidence="6" type="primary">PaRXLR41</name>
</gene>
<name>A0A7G4WI30_9STRA</name>
<evidence type="ECO:0000256" key="4">
    <source>
        <dbReference type="ARBA" id="ARBA00022729"/>
    </source>
</evidence>
<proteinExistence type="inferred from homology"/>
<evidence type="ECO:0000256" key="2">
    <source>
        <dbReference type="ARBA" id="ARBA00010400"/>
    </source>
</evidence>
<dbReference type="AlphaFoldDB" id="A0A7G4WI30"/>
<reference evidence="6" key="1">
    <citation type="journal article" date="2020" name="Mol. Plant">
        <title>Functional analysis of RXLR effectors from the New Zealand kauri dieback pathogen Phytophthora agathidicida.</title>
        <authorList>
            <person name="Guo Y."/>
            <person name="Dupont P.Y."/>
            <person name="Mesarich C.H."/>
            <person name="Yang B."/>
            <person name="McDougal R.L."/>
            <person name="Panda P."/>
            <person name="Dijkwel P."/>
            <person name="Studholme D.J."/>
            <person name="Sambles C."/>
            <person name="Win J."/>
            <person name="Wang Y."/>
            <person name="Williams N.M."/>
            <person name="Bradshaw R.E."/>
        </authorList>
    </citation>
    <scope>NUCLEOTIDE SEQUENCE</scope>
    <source>
        <strain evidence="6">3770</strain>
    </source>
</reference>
<organism evidence="6">
    <name type="scientific">Phytophthora agathidicida</name>
    <dbReference type="NCBI Taxonomy" id="1642459"/>
    <lineage>
        <taxon>Eukaryota</taxon>
        <taxon>Sar</taxon>
        <taxon>Stramenopiles</taxon>
        <taxon>Oomycota</taxon>
        <taxon>Peronosporomycetes</taxon>
        <taxon>Peronosporales</taxon>
        <taxon>Peronosporaceae</taxon>
        <taxon>Phytophthora</taxon>
    </lineage>
</organism>
<dbReference type="Pfam" id="PF16810">
    <property type="entry name" value="RXLR"/>
    <property type="match status" value="1"/>
</dbReference>
<dbReference type="EMBL" id="MT503141">
    <property type="protein sequence ID" value="QMU24865.1"/>
    <property type="molecule type" value="Genomic_DNA"/>
</dbReference>
<dbReference type="InterPro" id="IPR031825">
    <property type="entry name" value="RXLR"/>
</dbReference>
<comment type="function">
    <text evidence="5">Effector that suppresses plant defense responses during pathogen infection.</text>
</comment>
<evidence type="ECO:0000256" key="5">
    <source>
        <dbReference type="RuleBase" id="RU367124"/>
    </source>
</evidence>
<evidence type="ECO:0000256" key="3">
    <source>
        <dbReference type="ARBA" id="ARBA00022525"/>
    </source>
</evidence>
<feature type="signal peptide" evidence="5">
    <location>
        <begin position="1"/>
        <end position="21"/>
    </location>
</feature>
<feature type="chain" id="PRO_5044955320" description="RxLR effector protein" evidence="5">
    <location>
        <begin position="22"/>
        <end position="141"/>
    </location>
</feature>
<protein>
    <recommendedName>
        <fullName evidence="5">RxLR effector protein</fullName>
    </recommendedName>
</protein>
<evidence type="ECO:0000256" key="1">
    <source>
        <dbReference type="ARBA" id="ARBA00004613"/>
    </source>
</evidence>
<comment type="similarity">
    <text evidence="2 5">Belongs to the RxLR effector family.</text>
</comment>
<accession>A0A7G4WI30</accession>
<keyword evidence="4 5" id="KW-0732">Signal</keyword>